<name>A0A0A9AAR2_ARUDO</name>
<proteinExistence type="predicted"/>
<sequence>MLQLPAAKNSLQLVICARFVADLHLSSVQFNCSMHL</sequence>
<protein>
    <submittedName>
        <fullName evidence="1">Uncharacterized protein</fullName>
    </submittedName>
</protein>
<reference evidence="1" key="1">
    <citation type="submission" date="2014-09" db="EMBL/GenBank/DDBJ databases">
        <authorList>
            <person name="Magalhaes I.L.F."/>
            <person name="Oliveira U."/>
            <person name="Santos F.R."/>
            <person name="Vidigal T.H.D.A."/>
            <person name="Brescovit A.D."/>
            <person name="Santos A.J."/>
        </authorList>
    </citation>
    <scope>NUCLEOTIDE SEQUENCE</scope>
    <source>
        <tissue evidence="1">Shoot tissue taken approximately 20 cm above the soil surface</tissue>
    </source>
</reference>
<evidence type="ECO:0000313" key="1">
    <source>
        <dbReference type="EMBL" id="JAD44112.1"/>
    </source>
</evidence>
<dbReference type="AlphaFoldDB" id="A0A0A9AAR2"/>
<organism evidence="1">
    <name type="scientific">Arundo donax</name>
    <name type="common">Giant reed</name>
    <name type="synonym">Donax arundinaceus</name>
    <dbReference type="NCBI Taxonomy" id="35708"/>
    <lineage>
        <taxon>Eukaryota</taxon>
        <taxon>Viridiplantae</taxon>
        <taxon>Streptophyta</taxon>
        <taxon>Embryophyta</taxon>
        <taxon>Tracheophyta</taxon>
        <taxon>Spermatophyta</taxon>
        <taxon>Magnoliopsida</taxon>
        <taxon>Liliopsida</taxon>
        <taxon>Poales</taxon>
        <taxon>Poaceae</taxon>
        <taxon>PACMAD clade</taxon>
        <taxon>Arundinoideae</taxon>
        <taxon>Arundineae</taxon>
        <taxon>Arundo</taxon>
    </lineage>
</organism>
<accession>A0A0A9AAR2</accession>
<reference evidence="1" key="2">
    <citation type="journal article" date="2015" name="Data Brief">
        <title>Shoot transcriptome of the giant reed, Arundo donax.</title>
        <authorList>
            <person name="Barrero R.A."/>
            <person name="Guerrero F.D."/>
            <person name="Moolhuijzen P."/>
            <person name="Goolsby J.A."/>
            <person name="Tidwell J."/>
            <person name="Bellgard S.E."/>
            <person name="Bellgard M.I."/>
        </authorList>
    </citation>
    <scope>NUCLEOTIDE SEQUENCE</scope>
    <source>
        <tissue evidence="1">Shoot tissue taken approximately 20 cm above the soil surface</tissue>
    </source>
</reference>
<dbReference type="EMBL" id="GBRH01253783">
    <property type="protein sequence ID" value="JAD44112.1"/>
    <property type="molecule type" value="Transcribed_RNA"/>
</dbReference>